<gene>
    <name evidence="3" type="ORF">THAOC_35796</name>
</gene>
<feature type="compositionally biased region" description="Basic and acidic residues" evidence="1">
    <location>
        <begin position="567"/>
        <end position="576"/>
    </location>
</feature>
<dbReference type="PANTHER" id="PTHR33418:SF1">
    <property type="entry name" value="HELICASE-ASSOCIATED DOMAIN-CONTAINING PROTEIN"/>
    <property type="match status" value="1"/>
</dbReference>
<organism evidence="3 4">
    <name type="scientific">Thalassiosira oceanica</name>
    <name type="common">Marine diatom</name>
    <dbReference type="NCBI Taxonomy" id="159749"/>
    <lineage>
        <taxon>Eukaryota</taxon>
        <taxon>Sar</taxon>
        <taxon>Stramenopiles</taxon>
        <taxon>Ochrophyta</taxon>
        <taxon>Bacillariophyta</taxon>
        <taxon>Coscinodiscophyceae</taxon>
        <taxon>Thalassiosirophycidae</taxon>
        <taxon>Thalassiosirales</taxon>
        <taxon>Thalassiosiraceae</taxon>
        <taxon>Thalassiosira</taxon>
    </lineage>
</organism>
<dbReference type="AlphaFoldDB" id="K0R2V0"/>
<dbReference type="Proteomes" id="UP000266841">
    <property type="component" value="Unassembled WGS sequence"/>
</dbReference>
<feature type="compositionally biased region" description="Basic and acidic residues" evidence="1">
    <location>
        <begin position="49"/>
        <end position="62"/>
    </location>
</feature>
<feature type="compositionally biased region" description="Basic and acidic residues" evidence="1">
    <location>
        <begin position="85"/>
        <end position="96"/>
    </location>
</feature>
<feature type="compositionally biased region" description="Basic and acidic residues" evidence="1">
    <location>
        <begin position="689"/>
        <end position="699"/>
    </location>
</feature>
<protein>
    <recommendedName>
        <fullName evidence="2">Helicase-associated domain-containing protein</fullName>
    </recommendedName>
</protein>
<dbReference type="InterPro" id="IPR005114">
    <property type="entry name" value="Helicase_assoc"/>
</dbReference>
<dbReference type="OMA" id="WNARYCE"/>
<reference evidence="3 4" key="1">
    <citation type="journal article" date="2012" name="Genome Biol.">
        <title>Genome and low-iron response of an oceanic diatom adapted to chronic iron limitation.</title>
        <authorList>
            <person name="Lommer M."/>
            <person name="Specht M."/>
            <person name="Roy A.S."/>
            <person name="Kraemer L."/>
            <person name="Andreson R."/>
            <person name="Gutowska M.A."/>
            <person name="Wolf J."/>
            <person name="Bergner S.V."/>
            <person name="Schilhabel M.B."/>
            <person name="Klostermeier U.C."/>
            <person name="Beiko R.G."/>
            <person name="Rosenstiel P."/>
            <person name="Hippler M."/>
            <person name="Laroche J."/>
        </authorList>
    </citation>
    <scope>NUCLEOTIDE SEQUENCE [LARGE SCALE GENOMIC DNA]</scope>
    <source>
        <strain evidence="3 4">CCMP1005</strain>
    </source>
</reference>
<feature type="domain" description="Helicase-associated" evidence="2">
    <location>
        <begin position="414"/>
        <end position="470"/>
    </location>
</feature>
<dbReference type="EMBL" id="AGNL01048409">
    <property type="protein sequence ID" value="EJK45584.1"/>
    <property type="molecule type" value="Genomic_DNA"/>
</dbReference>
<comment type="caution">
    <text evidence="3">The sequence shown here is derived from an EMBL/GenBank/DDBJ whole genome shotgun (WGS) entry which is preliminary data.</text>
</comment>
<feature type="compositionally biased region" description="Basic and acidic residues" evidence="1">
    <location>
        <begin position="659"/>
        <end position="677"/>
    </location>
</feature>
<feature type="region of interest" description="Disordered" evidence="1">
    <location>
        <begin position="49"/>
        <end position="142"/>
    </location>
</feature>
<dbReference type="eggNOG" id="ENOG502S8XU">
    <property type="taxonomic scope" value="Eukaryota"/>
</dbReference>
<proteinExistence type="predicted"/>
<accession>K0R2V0</accession>
<feature type="region of interest" description="Disordered" evidence="1">
    <location>
        <begin position="649"/>
        <end position="738"/>
    </location>
</feature>
<keyword evidence="4" id="KW-1185">Reference proteome</keyword>
<evidence type="ECO:0000313" key="4">
    <source>
        <dbReference type="Proteomes" id="UP000266841"/>
    </source>
</evidence>
<feature type="domain" description="Helicase-associated" evidence="2">
    <location>
        <begin position="213"/>
        <end position="269"/>
    </location>
</feature>
<feature type="domain" description="Helicase-associated" evidence="2">
    <location>
        <begin position="280"/>
        <end position="337"/>
    </location>
</feature>
<feature type="compositionally biased region" description="Low complexity" evidence="1">
    <location>
        <begin position="102"/>
        <end position="121"/>
    </location>
</feature>
<dbReference type="Pfam" id="PF03457">
    <property type="entry name" value="HA"/>
    <property type="match status" value="6"/>
</dbReference>
<feature type="domain" description="Helicase-associated" evidence="2">
    <location>
        <begin position="480"/>
        <end position="536"/>
    </location>
</feature>
<sequence length="738" mass="84042">MADDGRVKRLKAAEDGVDLQRRNAELRRRNAELESENERLRRRIQQLEGNHEVLPVRHHDADVASEQPKETMPSPVMETPRVRLKGGDLDHRDGEAPLKQVAVASQAAAADPSRSAASPPSHHNNATGGEGGEESSPSATVLDRHDQKWNARYCELANYKAVHGHCKVPQSQRPLGTWVTKQRAFRKKEKLTEERLEKLDDIGFDWGTGTFPTWVDRLEELANYKAEHSHCNVPTSHGPLGDWAHNQRALRKRGKLSKDRVEKLDNLGFDWAITHGKRLNQWDGRYEELKEYRAQHGHSNVPQNEGTLGKWVCNQRQARKKGKLSEDRVRNLENIGFCWGRTQALWIHRYNELRTYKAERGHCNVPHNQEPLASWAESQRLNHRNGKLSEERVQKLDALGFDWSPPRIDPTWNRWNERLEELIKYKAKHHHCNVPFSQGPLGSWVYEQRRNYKKSKLSERRVQKLDGIGFEWSPQSSLSTWNELFGELANYKAMHGHCNVPQSQGALGNWVHNQRTCRRGNTLSKEKIKKLNDLGFDWRVWAPAVVNLELRVEVLILGFEDPLGGPDDVHGLHEEEQGPSGLLLPGFDGRAEQQEGDGGTGESKAQGPRVKRRRLEGEPAGQAGDEHGVRIALVSFAPVLKDPRIEEVSADLGQGPRGAEQRADQERHLLRHPVEMRPHHRAQDRKRCHAEDVQAEKSRVHPRGNVDVAALGGERERRSAEGEARQDLQQGERNPPPP</sequence>
<evidence type="ECO:0000256" key="1">
    <source>
        <dbReference type="SAM" id="MobiDB-lite"/>
    </source>
</evidence>
<evidence type="ECO:0000259" key="2">
    <source>
        <dbReference type="Pfam" id="PF03457"/>
    </source>
</evidence>
<feature type="region of interest" description="Disordered" evidence="1">
    <location>
        <begin position="567"/>
        <end position="626"/>
    </location>
</feature>
<feature type="domain" description="Helicase-associated" evidence="2">
    <location>
        <begin position="345"/>
        <end position="401"/>
    </location>
</feature>
<feature type="compositionally biased region" description="Basic residues" evidence="1">
    <location>
        <begin position="678"/>
        <end position="688"/>
    </location>
</feature>
<dbReference type="Gene3D" id="6.10.140.530">
    <property type="match status" value="6"/>
</dbReference>
<feature type="compositionally biased region" description="Basic and acidic residues" evidence="1">
    <location>
        <begin position="713"/>
        <end position="726"/>
    </location>
</feature>
<dbReference type="OrthoDB" id="48491at2759"/>
<evidence type="ECO:0000313" key="3">
    <source>
        <dbReference type="EMBL" id="EJK45584.1"/>
    </source>
</evidence>
<dbReference type="PANTHER" id="PTHR33418">
    <property type="entry name" value="HELICASE-ASSOCIATED"/>
    <property type="match status" value="1"/>
</dbReference>
<feature type="domain" description="Helicase-associated" evidence="2">
    <location>
        <begin position="145"/>
        <end position="204"/>
    </location>
</feature>
<name>K0R2V0_THAOC</name>